<feature type="non-terminal residue" evidence="7">
    <location>
        <position position="1"/>
    </location>
</feature>
<evidence type="ECO:0000256" key="2">
    <source>
        <dbReference type="ARBA" id="ARBA00023125"/>
    </source>
</evidence>
<dbReference type="GO" id="GO:0003700">
    <property type="term" value="F:DNA-binding transcription factor activity"/>
    <property type="evidence" value="ECO:0007669"/>
    <property type="project" value="InterPro"/>
</dbReference>
<evidence type="ECO:0000256" key="1">
    <source>
        <dbReference type="ARBA" id="ARBA00004123"/>
    </source>
</evidence>
<reference evidence="7" key="1">
    <citation type="submission" date="2023-08" db="EMBL/GenBank/DDBJ databases">
        <authorList>
            <person name="Audoor S."/>
            <person name="Bilcke G."/>
        </authorList>
    </citation>
    <scope>NUCLEOTIDE SEQUENCE</scope>
</reference>
<comment type="subcellular location">
    <subcellularLocation>
        <location evidence="1">Nucleus</location>
    </subcellularLocation>
</comment>
<keyword evidence="2" id="KW-0238">DNA-binding</keyword>
<comment type="similarity">
    <text evidence="4">Belongs to the HSF family.</text>
</comment>
<name>A0AAD2G1Y1_9STRA</name>
<evidence type="ECO:0000256" key="5">
    <source>
        <dbReference type="SAM" id="MobiDB-lite"/>
    </source>
</evidence>
<dbReference type="GO" id="GO:0005634">
    <property type="term" value="C:nucleus"/>
    <property type="evidence" value="ECO:0007669"/>
    <property type="project" value="UniProtKB-SubCell"/>
</dbReference>
<keyword evidence="8" id="KW-1185">Reference proteome</keyword>
<dbReference type="Proteomes" id="UP001295423">
    <property type="component" value="Unassembled WGS sequence"/>
</dbReference>
<comment type="caution">
    <text evidence="7">The sequence shown here is derived from an EMBL/GenBank/DDBJ whole genome shotgun (WGS) entry which is preliminary data.</text>
</comment>
<dbReference type="PANTHER" id="PTHR10015">
    <property type="entry name" value="HEAT SHOCK TRANSCRIPTION FACTOR"/>
    <property type="match status" value="1"/>
</dbReference>
<evidence type="ECO:0000256" key="3">
    <source>
        <dbReference type="ARBA" id="ARBA00023242"/>
    </source>
</evidence>
<evidence type="ECO:0000313" key="8">
    <source>
        <dbReference type="Proteomes" id="UP001295423"/>
    </source>
</evidence>
<proteinExistence type="inferred from homology"/>
<evidence type="ECO:0000256" key="4">
    <source>
        <dbReference type="RuleBase" id="RU004020"/>
    </source>
</evidence>
<evidence type="ECO:0000259" key="6">
    <source>
        <dbReference type="SMART" id="SM00415"/>
    </source>
</evidence>
<dbReference type="InterPro" id="IPR000232">
    <property type="entry name" value="HSF_DNA-bd"/>
</dbReference>
<dbReference type="SMART" id="SM00415">
    <property type="entry name" value="HSF"/>
    <property type="match status" value="1"/>
</dbReference>
<feature type="region of interest" description="Disordered" evidence="5">
    <location>
        <begin position="188"/>
        <end position="215"/>
    </location>
</feature>
<sequence>MADTKPKAKTTSSHISFPRRVYNVLKFCKENDHEHIASWMNDGTAFRVHDIEEFESELLPKYFNTRKYSSFTRALCAHGFDCIRTGSHTGIYSHPKFNRNDPETVSLMKRVKKAKTVKNKRISSGGRGSLFRDGEQSVLRESLSARNRPHTNLDENASVFGQGFQSVRSQIADRATYALIRLPPASHFVSSDESDNDSSEEPHTPPVSAVPSSSNHMASDYYNGTILDQQEQIDENFGSIFDDNDFEPIPLPLHTTSQNFGIPYHSEDDDASLSSLEPRNIQEMKRNPEDFNAFYIILPVFPKPRYQALYDFSSPVALPALFHYMDISTFGMCWAMFLIVGHTIQA</sequence>
<dbReference type="AlphaFoldDB" id="A0AAD2G1Y1"/>
<keyword evidence="3" id="KW-0539">Nucleus</keyword>
<evidence type="ECO:0000313" key="7">
    <source>
        <dbReference type="EMBL" id="CAJ1959788.1"/>
    </source>
</evidence>
<dbReference type="Gene3D" id="1.10.10.10">
    <property type="entry name" value="Winged helix-like DNA-binding domain superfamily/Winged helix DNA-binding domain"/>
    <property type="match status" value="1"/>
</dbReference>
<dbReference type="Pfam" id="PF00447">
    <property type="entry name" value="HSF_DNA-bind"/>
    <property type="match status" value="1"/>
</dbReference>
<organism evidence="7 8">
    <name type="scientific">Cylindrotheca closterium</name>
    <dbReference type="NCBI Taxonomy" id="2856"/>
    <lineage>
        <taxon>Eukaryota</taxon>
        <taxon>Sar</taxon>
        <taxon>Stramenopiles</taxon>
        <taxon>Ochrophyta</taxon>
        <taxon>Bacillariophyta</taxon>
        <taxon>Bacillariophyceae</taxon>
        <taxon>Bacillariophycidae</taxon>
        <taxon>Bacillariales</taxon>
        <taxon>Bacillariaceae</taxon>
        <taxon>Cylindrotheca</taxon>
    </lineage>
</organism>
<accession>A0AAD2G1Y1</accession>
<dbReference type="EMBL" id="CAKOGP040002023">
    <property type="protein sequence ID" value="CAJ1959788.1"/>
    <property type="molecule type" value="Genomic_DNA"/>
</dbReference>
<dbReference type="GO" id="GO:0043565">
    <property type="term" value="F:sequence-specific DNA binding"/>
    <property type="evidence" value="ECO:0007669"/>
    <property type="project" value="InterPro"/>
</dbReference>
<dbReference type="PANTHER" id="PTHR10015:SF206">
    <property type="entry name" value="HSF-TYPE DNA-BINDING DOMAIN-CONTAINING PROTEIN"/>
    <property type="match status" value="1"/>
</dbReference>
<protein>
    <recommendedName>
        <fullName evidence="6">HSF-type DNA-binding domain-containing protein</fullName>
    </recommendedName>
</protein>
<gene>
    <name evidence="7" type="ORF">CYCCA115_LOCUS18207</name>
</gene>
<dbReference type="InterPro" id="IPR036388">
    <property type="entry name" value="WH-like_DNA-bd_sf"/>
</dbReference>
<feature type="domain" description="HSF-type DNA-binding" evidence="6">
    <location>
        <begin position="16"/>
        <end position="111"/>
    </location>
</feature>
<dbReference type="InterPro" id="IPR036390">
    <property type="entry name" value="WH_DNA-bd_sf"/>
</dbReference>
<dbReference type="SUPFAM" id="SSF46785">
    <property type="entry name" value="Winged helix' DNA-binding domain"/>
    <property type="match status" value="1"/>
</dbReference>